<name>A0A512NRF8_9HYPH</name>
<sequence>MYVGESPDVYDLSRLAEFGVGGADMASGESFGYIASALVFATFYMRTMLPLRIVAIASNVAFITYAAIDGLTPILILHGALLPLNLLRLLQIRDLTVQVEKAATHEFSARAILPFMRRRNLRASETLFSANDVAEELYYIVEGELFIPELQQAVGPGSFLGEIALFSSSGRRTATAIASTDCTVMSLGKKAVFAALLHSPQLGIHLLRVITVRMLENAGNRDQQLIPAEASGPTREPDGLLDRFGRKTTIAALVMLGLIPVVVAIYQPLYIVLDRDAAVTSWLNEATAPIAGTIEGFETRIGQQVDQTGVVATLADRSADRSGVIKAESHERRAEARLAQVKQYQDKVTRLAKEWSERRARYADGFRRDLDLDVQDLEHGLSLLKERVELAEASARRRRSLRVTGTASQADEDVATSSHRELQVSLTQMEKALERVRERRRLADQGVFLQQDGKVPEWSWRSIDEIELEAARANRAVSDAEEELNTAGSTLAEERKNLRMVSTASIHVPPSMTIWSTAIGNNSAVKQGDRLFSWIDCRVLLVDVPVTETLAALLREGMRATVLLDGDPTSYGATVLQTRGASSRIGRSELAGVSPGHKNWTAQALVSIKAGEASLQCPIGRRAFVSFPDIRLVQYLRAYMPGW</sequence>
<proteinExistence type="predicted"/>
<dbReference type="PANTHER" id="PTHR24567">
    <property type="entry name" value="CRP FAMILY TRANSCRIPTIONAL REGULATORY PROTEIN"/>
    <property type="match status" value="1"/>
</dbReference>
<dbReference type="AlphaFoldDB" id="A0A512NRF8"/>
<dbReference type="EMBL" id="BKAJ01000231">
    <property type="protein sequence ID" value="GEP61525.1"/>
    <property type="molecule type" value="Genomic_DNA"/>
</dbReference>
<evidence type="ECO:0000313" key="5">
    <source>
        <dbReference type="Proteomes" id="UP000321058"/>
    </source>
</evidence>
<dbReference type="Proteomes" id="UP000321058">
    <property type="component" value="Unassembled WGS sequence"/>
</dbReference>
<evidence type="ECO:0000313" key="4">
    <source>
        <dbReference type="EMBL" id="GEP61525.1"/>
    </source>
</evidence>
<feature type="coiled-coil region" evidence="1">
    <location>
        <begin position="463"/>
        <end position="497"/>
    </location>
</feature>
<keyword evidence="2" id="KW-0812">Transmembrane</keyword>
<feature type="domain" description="Cyclic nucleotide-binding" evidence="3">
    <location>
        <begin position="112"/>
        <end position="191"/>
    </location>
</feature>
<dbReference type="InterPro" id="IPR050397">
    <property type="entry name" value="Env_Response_Regulators"/>
</dbReference>
<dbReference type="GO" id="GO:0003700">
    <property type="term" value="F:DNA-binding transcription factor activity"/>
    <property type="evidence" value="ECO:0007669"/>
    <property type="project" value="TreeGrafter"/>
</dbReference>
<gene>
    <name evidence="4" type="ORF">RSO01_86910</name>
</gene>
<dbReference type="InterPro" id="IPR000595">
    <property type="entry name" value="cNMP-bd_dom"/>
</dbReference>
<keyword evidence="1" id="KW-0175">Coiled coil</keyword>
<dbReference type="GO" id="GO:0005829">
    <property type="term" value="C:cytosol"/>
    <property type="evidence" value="ECO:0007669"/>
    <property type="project" value="TreeGrafter"/>
</dbReference>
<dbReference type="CDD" id="cd00038">
    <property type="entry name" value="CAP_ED"/>
    <property type="match status" value="1"/>
</dbReference>
<dbReference type="SUPFAM" id="SSF51206">
    <property type="entry name" value="cAMP-binding domain-like"/>
    <property type="match status" value="1"/>
</dbReference>
<dbReference type="InterPro" id="IPR014710">
    <property type="entry name" value="RmlC-like_jellyroll"/>
</dbReference>
<protein>
    <recommendedName>
        <fullName evidence="3">Cyclic nucleotide-binding domain-containing protein</fullName>
    </recommendedName>
</protein>
<dbReference type="PROSITE" id="PS00889">
    <property type="entry name" value="CNMP_BINDING_2"/>
    <property type="match status" value="1"/>
</dbReference>
<dbReference type="InterPro" id="IPR018488">
    <property type="entry name" value="cNMP-bd_CS"/>
</dbReference>
<keyword evidence="5" id="KW-1185">Reference proteome</keyword>
<keyword evidence="2" id="KW-1133">Transmembrane helix</keyword>
<dbReference type="Gene3D" id="2.60.120.10">
    <property type="entry name" value="Jelly Rolls"/>
    <property type="match status" value="1"/>
</dbReference>
<evidence type="ECO:0000256" key="1">
    <source>
        <dbReference type="SAM" id="Coils"/>
    </source>
</evidence>
<organism evidence="4 5">
    <name type="scientific">Reyranella soli</name>
    <dbReference type="NCBI Taxonomy" id="1230389"/>
    <lineage>
        <taxon>Bacteria</taxon>
        <taxon>Pseudomonadati</taxon>
        <taxon>Pseudomonadota</taxon>
        <taxon>Alphaproteobacteria</taxon>
        <taxon>Hyphomicrobiales</taxon>
        <taxon>Reyranellaceae</taxon>
        <taxon>Reyranella</taxon>
    </lineage>
</organism>
<evidence type="ECO:0000259" key="3">
    <source>
        <dbReference type="PROSITE" id="PS50042"/>
    </source>
</evidence>
<reference evidence="4 5" key="1">
    <citation type="submission" date="2019-07" db="EMBL/GenBank/DDBJ databases">
        <title>Whole genome shotgun sequence of Reyranella soli NBRC 108950.</title>
        <authorList>
            <person name="Hosoyama A."/>
            <person name="Uohara A."/>
            <person name="Ohji S."/>
            <person name="Ichikawa N."/>
        </authorList>
    </citation>
    <scope>NUCLEOTIDE SEQUENCE [LARGE SCALE GENOMIC DNA]</scope>
    <source>
        <strain evidence="4 5">NBRC 108950</strain>
    </source>
</reference>
<evidence type="ECO:0000256" key="2">
    <source>
        <dbReference type="SAM" id="Phobius"/>
    </source>
</evidence>
<accession>A0A512NRF8</accession>
<comment type="caution">
    <text evidence="4">The sequence shown here is derived from an EMBL/GenBank/DDBJ whole genome shotgun (WGS) entry which is preliminary data.</text>
</comment>
<keyword evidence="2" id="KW-0472">Membrane</keyword>
<feature type="transmembrane region" description="Helical" evidence="2">
    <location>
        <begin position="25"/>
        <end position="44"/>
    </location>
</feature>
<dbReference type="PROSITE" id="PS50042">
    <property type="entry name" value="CNMP_BINDING_3"/>
    <property type="match status" value="1"/>
</dbReference>
<dbReference type="PANTHER" id="PTHR24567:SF68">
    <property type="entry name" value="DNA-BINDING TRANSCRIPTIONAL DUAL REGULATOR CRP"/>
    <property type="match status" value="1"/>
</dbReference>
<dbReference type="Pfam" id="PF00027">
    <property type="entry name" value="cNMP_binding"/>
    <property type="match status" value="1"/>
</dbReference>
<dbReference type="SMART" id="SM00100">
    <property type="entry name" value="cNMP"/>
    <property type="match status" value="1"/>
</dbReference>
<dbReference type="InterPro" id="IPR018490">
    <property type="entry name" value="cNMP-bd_dom_sf"/>
</dbReference>